<dbReference type="Gene3D" id="3.90.1520.10">
    <property type="entry name" value="H-NOX domain"/>
    <property type="match status" value="1"/>
</dbReference>
<dbReference type="EC" id="2.7.13.3" evidence="2"/>
<dbReference type="InterPro" id="IPR003661">
    <property type="entry name" value="HisK_dim/P_dom"/>
</dbReference>
<keyword evidence="6" id="KW-0472">Membrane</keyword>
<keyword evidence="5" id="KW-0418">Kinase</keyword>
<dbReference type="PROSITE" id="PS50109">
    <property type="entry name" value="HIS_KIN"/>
    <property type="match status" value="1"/>
</dbReference>
<keyword evidence="3" id="KW-0597">Phosphoprotein</keyword>
<sequence length="773" mass="89232">MNLCRTFFSVLRDSYPGLLETYKDPIEMLASIEDHIHVEVRKIYPDAELPTFIVEHKNENSLIMVYKSNRAMHHFGLGLMNKTFEHFNSSAEIVLEKINENGTEVRFFINKELVDKEKVNILERALLRERKARKQAEKILEVKSLELFNTTIQLEKANTKLEHLLVEKTSQLKGVFKNINDAYCIIDFSGKILEMNDSTIQLLGCNNDEEELNLKDFLFQSNINEVLSDFLLIKEKGELKDFKIQIISRDNIIKDLNINASLVINDEGDVFAIQGIARDITIENVDKNKLLESENRLKNLILNLNNAIFLEDENRVALLVNKKLCDLFYMPESPEQYIGQDMSNGAEQSKLLFENPNEFVIRYEEIIEKREVVLGEEIRMADGKILERNYIPVYKNGVFKGQLWSFNDVTLERNFYRNIEAQKQKYGDIIANMNLGLLEVNNEGEILLVNQSFSAMSGYSEKELIGEKAIKLFPLNVLEKRVKQEQLMKVNEESKSFEITAKTKKGEKRFWLVSRASNYNVNGKITGAVEIYLDITDLKNLEIQKGNLLNKLEKSNSELQEYAHIVSHDLKSPLRSISALTNWIKTDNKEKFDDFSLQNFDDIENTLEVMDNLISSILEYSSITSGNEEVNEEVDFNFLIKELKTVLYIPENISVNILNTLPVIKGDKVKFQQLFQNLISNAIKFNNKEKGIINIKVNERSSFYEFSVSDNGMGIEKKHFDKIFKIFQSLKKAKNSSGIGLSIVKKIVSLYKGEIWLESEINKGTTFYFTIKK</sequence>
<dbReference type="InterPro" id="IPR038158">
    <property type="entry name" value="H-NOX_domain_sf"/>
</dbReference>
<dbReference type="Pfam" id="PF00512">
    <property type="entry name" value="HisKA"/>
    <property type="match status" value="1"/>
</dbReference>
<reference evidence="10" key="1">
    <citation type="submission" date="2023-02" db="EMBL/GenBank/DDBJ databases">
        <title>Polaribacter ponticola sp. nov., isolated from seawater.</title>
        <authorList>
            <person name="Baek J.H."/>
            <person name="Kim J.M."/>
            <person name="Choi D.G."/>
            <person name="Jeon C.O."/>
        </authorList>
    </citation>
    <scope>NUCLEOTIDE SEQUENCE</scope>
    <source>
        <strain evidence="10">MSW5</strain>
    </source>
</reference>
<dbReference type="EMBL" id="JAOSLC020000003">
    <property type="protein sequence ID" value="MDD7914148.1"/>
    <property type="molecule type" value="Genomic_DNA"/>
</dbReference>
<dbReference type="InterPro" id="IPR050351">
    <property type="entry name" value="BphY/WalK/GraS-like"/>
</dbReference>
<evidence type="ECO:0000313" key="10">
    <source>
        <dbReference type="EMBL" id="MDD7914148.1"/>
    </source>
</evidence>
<dbReference type="InterPro" id="IPR004358">
    <property type="entry name" value="Sig_transdc_His_kin-like_C"/>
</dbReference>
<feature type="domain" description="PAS" evidence="8">
    <location>
        <begin position="422"/>
        <end position="470"/>
    </location>
</feature>
<comment type="catalytic activity">
    <reaction evidence="1">
        <text>ATP + protein L-histidine = ADP + protein N-phospho-L-histidine.</text>
        <dbReference type="EC" id="2.7.13.3"/>
    </reaction>
</comment>
<dbReference type="InterPro" id="IPR036890">
    <property type="entry name" value="HATPase_C_sf"/>
</dbReference>
<dbReference type="InterPro" id="IPR011644">
    <property type="entry name" value="Heme_NO-bd"/>
</dbReference>
<protein>
    <recommendedName>
        <fullName evidence="2">histidine kinase</fullName>
        <ecNumber evidence="2">2.7.13.3</ecNumber>
    </recommendedName>
</protein>
<dbReference type="PROSITE" id="PS50112">
    <property type="entry name" value="PAS"/>
    <property type="match status" value="2"/>
</dbReference>
<dbReference type="Pfam" id="PF13426">
    <property type="entry name" value="PAS_9"/>
    <property type="match status" value="1"/>
</dbReference>
<dbReference type="Gene3D" id="3.30.565.10">
    <property type="entry name" value="Histidine kinase-like ATPase, C-terminal domain"/>
    <property type="match status" value="1"/>
</dbReference>
<dbReference type="InterPro" id="IPR000014">
    <property type="entry name" value="PAS"/>
</dbReference>
<keyword evidence="11" id="KW-1185">Reference proteome</keyword>
<evidence type="ECO:0000259" key="9">
    <source>
        <dbReference type="PROSITE" id="PS50113"/>
    </source>
</evidence>
<dbReference type="Pfam" id="PF07700">
    <property type="entry name" value="HNOB"/>
    <property type="match status" value="1"/>
</dbReference>
<dbReference type="PRINTS" id="PR00344">
    <property type="entry name" value="BCTRLSENSOR"/>
</dbReference>
<dbReference type="InterPro" id="IPR013767">
    <property type="entry name" value="PAS_fold"/>
</dbReference>
<dbReference type="SUPFAM" id="SSF111126">
    <property type="entry name" value="Ligand-binding domain in the NO signalling and Golgi transport"/>
    <property type="match status" value="1"/>
</dbReference>
<evidence type="ECO:0000256" key="2">
    <source>
        <dbReference type="ARBA" id="ARBA00012438"/>
    </source>
</evidence>
<dbReference type="SMART" id="SM00388">
    <property type="entry name" value="HisKA"/>
    <property type="match status" value="1"/>
</dbReference>
<dbReference type="Pfam" id="PF02518">
    <property type="entry name" value="HATPase_c"/>
    <property type="match status" value="1"/>
</dbReference>
<accession>A0ABT5S7T8</accession>
<dbReference type="Gene3D" id="1.10.287.130">
    <property type="match status" value="1"/>
</dbReference>
<dbReference type="InterPro" id="IPR005467">
    <property type="entry name" value="His_kinase_dom"/>
</dbReference>
<dbReference type="SMART" id="SM00387">
    <property type="entry name" value="HATPase_c"/>
    <property type="match status" value="1"/>
</dbReference>
<evidence type="ECO:0000259" key="8">
    <source>
        <dbReference type="PROSITE" id="PS50112"/>
    </source>
</evidence>
<dbReference type="InterPro" id="IPR000700">
    <property type="entry name" value="PAS-assoc_C"/>
</dbReference>
<dbReference type="Proteomes" id="UP001151478">
    <property type="component" value="Unassembled WGS sequence"/>
</dbReference>
<evidence type="ECO:0000256" key="4">
    <source>
        <dbReference type="ARBA" id="ARBA00022679"/>
    </source>
</evidence>
<dbReference type="InterPro" id="IPR036097">
    <property type="entry name" value="HisK_dim/P_sf"/>
</dbReference>
<dbReference type="SUPFAM" id="SSF55874">
    <property type="entry name" value="ATPase domain of HSP90 chaperone/DNA topoisomerase II/histidine kinase"/>
    <property type="match status" value="1"/>
</dbReference>
<feature type="domain" description="PAS" evidence="8">
    <location>
        <begin position="168"/>
        <end position="209"/>
    </location>
</feature>
<gene>
    <name evidence="10" type="ORF">N5A56_006790</name>
</gene>
<comment type="caution">
    <text evidence="10">The sequence shown here is derived from an EMBL/GenBank/DDBJ whole genome shotgun (WGS) entry which is preliminary data.</text>
</comment>
<evidence type="ECO:0000259" key="7">
    <source>
        <dbReference type="PROSITE" id="PS50109"/>
    </source>
</evidence>
<dbReference type="CDD" id="cd00130">
    <property type="entry name" value="PAS"/>
    <property type="match status" value="2"/>
</dbReference>
<name>A0ABT5S7T8_9FLAO</name>
<dbReference type="Gene3D" id="3.30.450.20">
    <property type="entry name" value="PAS domain"/>
    <property type="match status" value="3"/>
</dbReference>
<dbReference type="InterPro" id="IPR024096">
    <property type="entry name" value="NO_sig/Golgi_transp_ligand-bd"/>
</dbReference>
<evidence type="ECO:0000313" key="11">
    <source>
        <dbReference type="Proteomes" id="UP001151478"/>
    </source>
</evidence>
<dbReference type="InterPro" id="IPR003594">
    <property type="entry name" value="HATPase_dom"/>
</dbReference>
<feature type="domain" description="PAC" evidence="9">
    <location>
        <begin position="240"/>
        <end position="292"/>
    </location>
</feature>
<dbReference type="SUPFAM" id="SSF55785">
    <property type="entry name" value="PYP-like sensor domain (PAS domain)"/>
    <property type="match status" value="3"/>
</dbReference>
<dbReference type="Pfam" id="PF00989">
    <property type="entry name" value="PAS"/>
    <property type="match status" value="1"/>
</dbReference>
<evidence type="ECO:0000256" key="3">
    <source>
        <dbReference type="ARBA" id="ARBA00022553"/>
    </source>
</evidence>
<keyword evidence="4" id="KW-0808">Transferase</keyword>
<dbReference type="SUPFAM" id="SSF47384">
    <property type="entry name" value="Homodimeric domain of signal transducing histidine kinase"/>
    <property type="match status" value="1"/>
</dbReference>
<dbReference type="PROSITE" id="PS50113">
    <property type="entry name" value="PAC"/>
    <property type="match status" value="1"/>
</dbReference>
<dbReference type="PANTHER" id="PTHR42878">
    <property type="entry name" value="TWO-COMPONENT HISTIDINE KINASE"/>
    <property type="match status" value="1"/>
</dbReference>
<dbReference type="NCBIfam" id="TIGR00229">
    <property type="entry name" value="sensory_box"/>
    <property type="match status" value="2"/>
</dbReference>
<proteinExistence type="predicted"/>
<organism evidence="10 11">
    <name type="scientific">Polaribacter ponticola</name>
    <dbReference type="NCBI Taxonomy" id="2978475"/>
    <lineage>
        <taxon>Bacteria</taxon>
        <taxon>Pseudomonadati</taxon>
        <taxon>Bacteroidota</taxon>
        <taxon>Flavobacteriia</taxon>
        <taxon>Flavobacteriales</taxon>
        <taxon>Flavobacteriaceae</taxon>
    </lineage>
</organism>
<dbReference type="InterPro" id="IPR035965">
    <property type="entry name" value="PAS-like_dom_sf"/>
</dbReference>
<dbReference type="PANTHER" id="PTHR42878:SF15">
    <property type="entry name" value="BACTERIOPHYTOCHROME"/>
    <property type="match status" value="1"/>
</dbReference>
<feature type="domain" description="Histidine kinase" evidence="7">
    <location>
        <begin position="565"/>
        <end position="773"/>
    </location>
</feature>
<evidence type="ECO:0000256" key="5">
    <source>
        <dbReference type="ARBA" id="ARBA00022777"/>
    </source>
</evidence>
<dbReference type="CDD" id="cd00082">
    <property type="entry name" value="HisKA"/>
    <property type="match status" value="1"/>
</dbReference>
<dbReference type="SMART" id="SM00091">
    <property type="entry name" value="PAS"/>
    <property type="match status" value="3"/>
</dbReference>
<evidence type="ECO:0000256" key="1">
    <source>
        <dbReference type="ARBA" id="ARBA00000085"/>
    </source>
</evidence>
<evidence type="ECO:0000256" key="6">
    <source>
        <dbReference type="ARBA" id="ARBA00023136"/>
    </source>
</evidence>